<evidence type="ECO:0000256" key="3">
    <source>
        <dbReference type="SAM" id="MobiDB-lite"/>
    </source>
</evidence>
<dbReference type="STRING" id="64571.A0A1Y2H4Q5"/>
<gene>
    <name evidence="5" type="ORF">BCR41DRAFT_392475</name>
</gene>
<dbReference type="PROSITE" id="PS51747">
    <property type="entry name" value="CYT_DCMP_DEAMINASES_2"/>
    <property type="match status" value="1"/>
</dbReference>
<dbReference type="InterPro" id="IPR002125">
    <property type="entry name" value="CMP_dCMP_dom"/>
</dbReference>
<name>A0A1Y2H4Q5_9FUNG</name>
<organism evidence="5 6">
    <name type="scientific">Lobosporangium transversale</name>
    <dbReference type="NCBI Taxonomy" id="64571"/>
    <lineage>
        <taxon>Eukaryota</taxon>
        <taxon>Fungi</taxon>
        <taxon>Fungi incertae sedis</taxon>
        <taxon>Mucoromycota</taxon>
        <taxon>Mortierellomycotina</taxon>
        <taxon>Mortierellomycetes</taxon>
        <taxon>Mortierellales</taxon>
        <taxon>Mortierellaceae</taxon>
        <taxon>Lobosporangium</taxon>
    </lineage>
</organism>
<comment type="caution">
    <text evidence="5">The sequence shown here is derived from an EMBL/GenBank/DDBJ whole genome shotgun (WGS) entry which is preliminary data.</text>
</comment>
<dbReference type="GO" id="GO:0008033">
    <property type="term" value="P:tRNA processing"/>
    <property type="evidence" value="ECO:0007669"/>
    <property type="project" value="UniProtKB-KW"/>
</dbReference>
<dbReference type="Gene3D" id="3.40.140.10">
    <property type="entry name" value="Cytidine Deaminase, domain 2"/>
    <property type="match status" value="2"/>
</dbReference>
<keyword evidence="1" id="KW-0819">tRNA processing</keyword>
<dbReference type="AlphaFoldDB" id="A0A1Y2H4Q5"/>
<dbReference type="GO" id="GO:0005634">
    <property type="term" value="C:nucleus"/>
    <property type="evidence" value="ECO:0007669"/>
    <property type="project" value="TreeGrafter"/>
</dbReference>
<feature type="compositionally biased region" description="Basic and acidic residues" evidence="3">
    <location>
        <begin position="235"/>
        <end position="244"/>
    </location>
</feature>
<dbReference type="GO" id="GO:0052717">
    <property type="term" value="F:tRNA-specific adenosine-34 deaminase activity"/>
    <property type="evidence" value="ECO:0007669"/>
    <property type="project" value="TreeGrafter"/>
</dbReference>
<dbReference type="CDD" id="cd01285">
    <property type="entry name" value="nucleoside_deaminase"/>
    <property type="match status" value="1"/>
</dbReference>
<dbReference type="EMBL" id="MCFF01000003">
    <property type="protein sequence ID" value="ORZ28012.1"/>
    <property type="molecule type" value="Genomic_DNA"/>
</dbReference>
<accession>A0A1Y2H4Q5</accession>
<sequence>MMEQVLPDAETRSLETENVYIATIEPKQTNNVLKFIRGQLPPTKDLDHLKQIRKLTENGVVKLDIVLCQESAITLADLETLLTTFELAENVRPRIHGVPKFPPLTRNQFETWKMAWPISFREDITRHPEVSDAELETIMRHMRYTWELTKDAVSKGELPSVAAIVNPAIQQVLATAYDTRNSTKHILNHAVMNCIEQVASRERSAFEHHMRNKETDGNDDGSMQTQARESSPVCGDKRKEHPDTPTDNTVSVSLSSPLIEGSAHKRLALQAGDTFAEQTQSVATVMVEKEDDQGQEVVVVVESETKDEGENTQPKKAYLCTGYDVYLTHEPCVMCSMALVHSRIGRVFYTIPMKGSGGLGSIYKIHSHPSLNHHFFVYRNVGYENLGVEAGSASEDNSINVAWDIDPTALAMERETCLDC</sequence>
<dbReference type="InParanoid" id="A0A1Y2H4Q5"/>
<evidence type="ECO:0000259" key="4">
    <source>
        <dbReference type="PROSITE" id="PS51747"/>
    </source>
</evidence>
<evidence type="ECO:0000256" key="2">
    <source>
        <dbReference type="ARBA" id="ARBA00038160"/>
    </source>
</evidence>
<dbReference type="RefSeq" id="XP_021885715.1">
    <property type="nucleotide sequence ID" value="XM_022028458.1"/>
</dbReference>
<dbReference type="Proteomes" id="UP000193648">
    <property type="component" value="Unassembled WGS sequence"/>
</dbReference>
<dbReference type="SUPFAM" id="SSF53927">
    <property type="entry name" value="Cytidine deaminase-like"/>
    <property type="match status" value="1"/>
</dbReference>
<feature type="domain" description="CMP/dCMP-type deaminase" evidence="4">
    <location>
        <begin position="259"/>
        <end position="378"/>
    </location>
</feature>
<evidence type="ECO:0000313" key="6">
    <source>
        <dbReference type="Proteomes" id="UP000193648"/>
    </source>
</evidence>
<dbReference type="InterPro" id="IPR016193">
    <property type="entry name" value="Cytidine_deaminase-like"/>
</dbReference>
<dbReference type="GO" id="GO:0005737">
    <property type="term" value="C:cytoplasm"/>
    <property type="evidence" value="ECO:0007669"/>
    <property type="project" value="TreeGrafter"/>
</dbReference>
<proteinExistence type="inferred from homology"/>
<evidence type="ECO:0000256" key="1">
    <source>
        <dbReference type="ARBA" id="ARBA00022694"/>
    </source>
</evidence>
<evidence type="ECO:0000313" key="5">
    <source>
        <dbReference type="EMBL" id="ORZ28012.1"/>
    </source>
</evidence>
<dbReference type="FunCoup" id="A0A1Y2H4Q5">
    <property type="interactions" value="396"/>
</dbReference>
<keyword evidence="6" id="KW-1185">Reference proteome</keyword>
<dbReference type="PANTHER" id="PTHR11079:SF156">
    <property type="entry name" value="INACTIVE TRNA-SPECIFIC ADENOSINE DEAMINASE-LIKE PROTEIN 3-RELATED"/>
    <property type="match status" value="1"/>
</dbReference>
<dbReference type="Pfam" id="PF00383">
    <property type="entry name" value="dCMP_cyt_deam_1"/>
    <property type="match status" value="1"/>
</dbReference>
<reference evidence="5 6" key="1">
    <citation type="submission" date="2016-07" db="EMBL/GenBank/DDBJ databases">
        <title>Pervasive Adenine N6-methylation of Active Genes in Fungi.</title>
        <authorList>
            <consortium name="DOE Joint Genome Institute"/>
            <person name="Mondo S.J."/>
            <person name="Dannebaum R.O."/>
            <person name="Kuo R.C."/>
            <person name="Labutti K."/>
            <person name="Haridas S."/>
            <person name="Kuo A."/>
            <person name="Salamov A."/>
            <person name="Ahrendt S.R."/>
            <person name="Lipzen A."/>
            <person name="Sullivan W."/>
            <person name="Andreopoulos W.B."/>
            <person name="Clum A."/>
            <person name="Lindquist E."/>
            <person name="Daum C."/>
            <person name="Ramamoorthy G.K."/>
            <person name="Gryganskyi A."/>
            <person name="Culley D."/>
            <person name="Magnuson J.K."/>
            <person name="James T.Y."/>
            <person name="O'Malley M.A."/>
            <person name="Stajich J.E."/>
            <person name="Spatafora J.W."/>
            <person name="Visel A."/>
            <person name="Grigoriev I.V."/>
        </authorList>
    </citation>
    <scope>NUCLEOTIDE SEQUENCE [LARGE SCALE GENOMIC DNA]</scope>
    <source>
        <strain evidence="5 6">NRRL 3116</strain>
    </source>
</reference>
<feature type="region of interest" description="Disordered" evidence="3">
    <location>
        <begin position="212"/>
        <end position="252"/>
    </location>
</feature>
<comment type="similarity">
    <text evidence="2">Belongs to the cytidine and deoxycytidylate deaminase family. ADAT3 subfamily.</text>
</comment>
<dbReference type="GeneID" id="33570301"/>
<dbReference type="OrthoDB" id="3180714at2759"/>
<protein>
    <submittedName>
        <fullName evidence="5">Cytidine deaminase-like protein</fullName>
    </submittedName>
</protein>
<dbReference type="PANTHER" id="PTHR11079">
    <property type="entry name" value="CYTOSINE DEAMINASE FAMILY MEMBER"/>
    <property type="match status" value="1"/>
</dbReference>